<gene>
    <name evidence="3" type="ORF">Ccrd_007151</name>
</gene>
<comment type="caution">
    <text evidence="1">Lacks conserved residue(s) required for the propagation of feature annotation.</text>
</comment>
<name>A0A103XHN3_CYNCS</name>
<comment type="caution">
    <text evidence="3">The sequence shown here is derived from an EMBL/GenBank/DDBJ whole genome shotgun (WGS) entry which is preliminary data.</text>
</comment>
<dbReference type="EMBL" id="LEKV01005088">
    <property type="protein sequence ID" value="KVH90898.1"/>
    <property type="molecule type" value="Genomic_DNA"/>
</dbReference>
<dbReference type="GO" id="GO:0016702">
    <property type="term" value="F:oxidoreductase activity, acting on single donors with incorporation of molecular oxygen, incorporation of two atoms of oxygen"/>
    <property type="evidence" value="ECO:0007669"/>
    <property type="project" value="InterPro"/>
</dbReference>
<keyword evidence="4" id="KW-1185">Reference proteome</keyword>
<dbReference type="SMART" id="SM00308">
    <property type="entry name" value="LH2"/>
    <property type="match status" value="1"/>
</dbReference>
<feature type="domain" description="PLAT" evidence="2">
    <location>
        <begin position="29"/>
        <end position="147"/>
    </location>
</feature>
<evidence type="ECO:0000256" key="1">
    <source>
        <dbReference type="PROSITE-ProRule" id="PRU00152"/>
    </source>
</evidence>
<dbReference type="InterPro" id="IPR001024">
    <property type="entry name" value="PLAT/LH2_dom"/>
</dbReference>
<protein>
    <submittedName>
        <fullName evidence="3">Lipase/lipooxygenase, PLAT/LH2</fullName>
    </submittedName>
</protein>
<dbReference type="PROSITE" id="PS50095">
    <property type="entry name" value="PLAT"/>
    <property type="match status" value="1"/>
</dbReference>
<dbReference type="AlphaFoldDB" id="A0A103XHN3"/>
<dbReference type="Gramene" id="KVH90898">
    <property type="protein sequence ID" value="KVH90898"/>
    <property type="gene ID" value="Ccrd_007151"/>
</dbReference>
<dbReference type="InterPro" id="IPR000907">
    <property type="entry name" value="LipOase"/>
</dbReference>
<dbReference type="Gene3D" id="2.60.60.20">
    <property type="entry name" value="PLAT/LH2 domain"/>
    <property type="match status" value="1"/>
</dbReference>
<evidence type="ECO:0000259" key="2">
    <source>
        <dbReference type="PROSITE" id="PS50095"/>
    </source>
</evidence>
<dbReference type="GO" id="GO:0046872">
    <property type="term" value="F:metal ion binding"/>
    <property type="evidence" value="ECO:0007669"/>
    <property type="project" value="InterPro"/>
</dbReference>
<evidence type="ECO:0000313" key="4">
    <source>
        <dbReference type="Proteomes" id="UP000243975"/>
    </source>
</evidence>
<proteinExistence type="predicted"/>
<sequence length="151" mass="17338">MSSSFDPKRVVKGIINVLPVLSGELAEVINLEVIKKWIDSITHYSETQFILELVAADLDCLIAFHIETVKANTTYVGFDDESKMFIYKCEFEVPEEFGEIGALLIENEHHRERYIKNIVLDDGNVVFSCESWIHSKHDDPNKRIFFTDKVG</sequence>
<dbReference type="GO" id="GO:0034440">
    <property type="term" value="P:lipid oxidation"/>
    <property type="evidence" value="ECO:0007669"/>
    <property type="project" value="InterPro"/>
</dbReference>
<organism evidence="3 4">
    <name type="scientific">Cynara cardunculus var. scolymus</name>
    <name type="common">Globe artichoke</name>
    <name type="synonym">Cynara scolymus</name>
    <dbReference type="NCBI Taxonomy" id="59895"/>
    <lineage>
        <taxon>Eukaryota</taxon>
        <taxon>Viridiplantae</taxon>
        <taxon>Streptophyta</taxon>
        <taxon>Embryophyta</taxon>
        <taxon>Tracheophyta</taxon>
        <taxon>Spermatophyta</taxon>
        <taxon>Magnoliopsida</taxon>
        <taxon>eudicotyledons</taxon>
        <taxon>Gunneridae</taxon>
        <taxon>Pentapetalae</taxon>
        <taxon>asterids</taxon>
        <taxon>campanulids</taxon>
        <taxon>Asterales</taxon>
        <taxon>Asteraceae</taxon>
        <taxon>Carduoideae</taxon>
        <taxon>Cardueae</taxon>
        <taxon>Carduinae</taxon>
        <taxon>Cynara</taxon>
    </lineage>
</organism>
<evidence type="ECO:0000313" key="3">
    <source>
        <dbReference type="EMBL" id="KVH90898.1"/>
    </source>
</evidence>
<dbReference type="Proteomes" id="UP000243975">
    <property type="component" value="Unassembled WGS sequence"/>
</dbReference>
<dbReference type="OMA" id="NEHHRER"/>
<dbReference type="SUPFAM" id="SSF49723">
    <property type="entry name" value="Lipase/lipooxygenase domain (PLAT/LH2 domain)"/>
    <property type="match status" value="1"/>
</dbReference>
<reference evidence="3 4" key="1">
    <citation type="journal article" date="2016" name="Sci. Rep.">
        <title>The genome sequence of the outbreeding globe artichoke constructed de novo incorporating a phase-aware low-pass sequencing strategy of F1 progeny.</title>
        <authorList>
            <person name="Scaglione D."/>
            <person name="Reyes-Chin-Wo S."/>
            <person name="Acquadro A."/>
            <person name="Froenicke L."/>
            <person name="Portis E."/>
            <person name="Beitel C."/>
            <person name="Tirone M."/>
            <person name="Mauro R."/>
            <person name="Lo Monaco A."/>
            <person name="Mauromicale G."/>
            <person name="Faccioli P."/>
            <person name="Cattivelli L."/>
            <person name="Rieseberg L."/>
            <person name="Michelmore R."/>
            <person name="Lanteri S."/>
        </authorList>
    </citation>
    <scope>NUCLEOTIDE SEQUENCE [LARGE SCALE GENOMIC DNA]</scope>
    <source>
        <strain evidence="3">2C</strain>
    </source>
</reference>
<dbReference type="InterPro" id="IPR036392">
    <property type="entry name" value="PLAT/LH2_dom_sf"/>
</dbReference>
<dbReference type="STRING" id="59895.A0A103XHN3"/>
<dbReference type="Pfam" id="PF01477">
    <property type="entry name" value="PLAT"/>
    <property type="match status" value="1"/>
</dbReference>
<dbReference type="PANTHER" id="PTHR11771">
    <property type="entry name" value="LIPOXYGENASE"/>
    <property type="match status" value="1"/>
</dbReference>
<accession>A0A103XHN3</accession>